<reference evidence="13" key="1">
    <citation type="journal article" date="2007" name="BMC Genomics">
        <title>Variant Surface Glycoprotein gene repertoires in Trypanosoma brucei have diverged to become strain-specific.</title>
        <authorList>
            <person name="Hutchinson C."/>
            <person name="Picozzi K."/>
            <person name="Jones N.G."/>
            <person name="Mott H."/>
            <person name="Sharma R."/>
            <person name="Welburn S.C."/>
            <person name="Carrington M."/>
        </authorList>
    </citation>
    <scope>NUCLEOTIDE SEQUENCE</scope>
    <source>
        <strain evidence="13">Maw-ero 31</strain>
    </source>
</reference>
<feature type="compositionally biased region" description="Polar residues" evidence="9">
    <location>
        <begin position="409"/>
        <end position="418"/>
    </location>
</feature>
<feature type="domain" description="Trypanosome variant surface glycoprotein C-terminal" evidence="11">
    <location>
        <begin position="407"/>
        <end position="509"/>
    </location>
</feature>
<gene>
    <name evidence="13" type="primary">VSG Maw-ero 1</name>
</gene>
<keyword evidence="6" id="KW-0472">Membrane</keyword>
<evidence type="ECO:0000256" key="4">
    <source>
        <dbReference type="ARBA" id="ARBA00022622"/>
    </source>
</evidence>
<dbReference type="Pfam" id="PF13206">
    <property type="entry name" value="VSG_B"/>
    <property type="match status" value="1"/>
</dbReference>
<feature type="compositionally biased region" description="Basic and acidic residues" evidence="9">
    <location>
        <begin position="420"/>
        <end position="444"/>
    </location>
</feature>
<keyword evidence="7" id="KW-0325">Glycoprotein</keyword>
<keyword evidence="4" id="KW-0336">GPI-anchor</keyword>
<proteinExistence type="evidence at transcript level"/>
<organism evidence="13">
    <name type="scientific">Trypanosoma brucei rhodesiense</name>
    <dbReference type="NCBI Taxonomy" id="31286"/>
    <lineage>
        <taxon>Eukaryota</taxon>
        <taxon>Discoba</taxon>
        <taxon>Euglenozoa</taxon>
        <taxon>Kinetoplastea</taxon>
        <taxon>Metakinetoplastina</taxon>
        <taxon>Trypanosomatida</taxon>
        <taxon>Trypanosomatidae</taxon>
        <taxon>Trypanosoma</taxon>
    </lineage>
</organism>
<feature type="domain" description="Trypanosome variant surface glycoprotein B-type N-terminal" evidence="12">
    <location>
        <begin position="15"/>
        <end position="362"/>
    </location>
</feature>
<evidence type="ECO:0000313" key="13">
    <source>
        <dbReference type="EMBL" id="CAI77634.1"/>
    </source>
</evidence>
<dbReference type="InterPro" id="IPR025932">
    <property type="entry name" value="Trypano_VSG_B_N_dom"/>
</dbReference>
<dbReference type="GO" id="GO:0005886">
    <property type="term" value="C:plasma membrane"/>
    <property type="evidence" value="ECO:0007669"/>
    <property type="project" value="UniProtKB-SubCell"/>
</dbReference>
<dbReference type="AlphaFoldDB" id="Q571X2"/>
<accession>Q571X2</accession>
<dbReference type="InterPro" id="IPR019609">
    <property type="entry name" value="Variant_surf_glycoprt_trypan_C"/>
</dbReference>
<evidence type="ECO:0000256" key="1">
    <source>
        <dbReference type="ARBA" id="ARBA00002523"/>
    </source>
</evidence>
<evidence type="ECO:0000256" key="6">
    <source>
        <dbReference type="ARBA" id="ARBA00023136"/>
    </source>
</evidence>
<evidence type="ECO:0000259" key="12">
    <source>
        <dbReference type="Pfam" id="PF13206"/>
    </source>
</evidence>
<feature type="chain" id="PRO_5004251225" evidence="10">
    <location>
        <begin position="22"/>
        <end position="510"/>
    </location>
</feature>
<dbReference type="GO" id="GO:0098552">
    <property type="term" value="C:side of membrane"/>
    <property type="evidence" value="ECO:0007669"/>
    <property type="project" value="UniProtKB-KW"/>
</dbReference>
<evidence type="ECO:0000256" key="9">
    <source>
        <dbReference type="SAM" id="MobiDB-lite"/>
    </source>
</evidence>
<evidence type="ECO:0000256" key="5">
    <source>
        <dbReference type="ARBA" id="ARBA00022729"/>
    </source>
</evidence>
<comment type="function">
    <text evidence="1">VSG forms a coat on the surface of the parasite. The trypanosome evades the immune response of the host by expressing a series of antigenically distinct VSGs from an estimated 1000 VSG genes.</text>
</comment>
<evidence type="ECO:0000256" key="8">
    <source>
        <dbReference type="ARBA" id="ARBA00023288"/>
    </source>
</evidence>
<evidence type="ECO:0000256" key="10">
    <source>
        <dbReference type="SAM" id="SignalP"/>
    </source>
</evidence>
<dbReference type="Gene3D" id="3.30.1680.40">
    <property type="match status" value="1"/>
</dbReference>
<keyword evidence="8" id="KW-0449">Lipoprotein</keyword>
<feature type="compositionally biased region" description="Basic and acidic residues" evidence="9">
    <location>
        <begin position="455"/>
        <end position="478"/>
    </location>
</feature>
<keyword evidence="3" id="KW-1003">Cell membrane</keyword>
<keyword evidence="5 10" id="KW-0732">Signal</keyword>
<comment type="subcellular location">
    <subcellularLocation>
        <location evidence="2">Cell membrane</location>
        <topology evidence="2">Lipid-anchor</topology>
        <topology evidence="2">GPI-anchor</topology>
    </subcellularLocation>
</comment>
<sequence length="510" mass="53629">MHQVLLAAIVLLSPMTKHASGAIGAGANVAVFEALCGLISLSKSTITPPPQVKTHLTELATLKKLNMSVSESSWRNLFHKNGAKDQYNDQVPQGVAKGDDWDAKWSGWKEAEKALEKADTDPDLKAAGLTKPDTKLASAARHAIAALAESAETTAAGALEPPDVEEEIGGSKLQTALRTAAFGADVASEQQATIQAAFGGDATQTRSTACEASTAENKAQTVLAAIACVCMDINSNAVNGACHHKHVAAADWSGTSISLPNLQALAAYCPPRPTKPITAAELRAAIAAVENKITVFGTDGYLGAAVTSCDGQTANGVCVKFTGYKTNPQTSTANLPWIGKLKTLAAKLEQREKANQKAQEITSIFKVDIKKVKFIVLEAKQKVEGQTTNTLSAAHAGGQSNVAGKPCEEQTSNTTCRADNNCKWDSKEESEGNFCKPKDGEEQTKTAGAGGDEAAAAKEEGKKCSDKKKEEDCKSPDCKWEGTECKDSSIIVTNQFALSMVSAAFVALLF</sequence>
<feature type="signal peptide" evidence="10">
    <location>
        <begin position="1"/>
        <end position="21"/>
    </location>
</feature>
<dbReference type="EMBL" id="AJ937314">
    <property type="protein sequence ID" value="CAI77634.1"/>
    <property type="molecule type" value="mRNA"/>
</dbReference>
<evidence type="ECO:0000256" key="7">
    <source>
        <dbReference type="ARBA" id="ARBA00023180"/>
    </source>
</evidence>
<protein>
    <submittedName>
        <fullName evidence="13">Variant surface glycoprotein Maw-ero 1</fullName>
    </submittedName>
</protein>
<evidence type="ECO:0000259" key="11">
    <source>
        <dbReference type="Pfam" id="PF10659"/>
    </source>
</evidence>
<evidence type="ECO:0000256" key="3">
    <source>
        <dbReference type="ARBA" id="ARBA00022475"/>
    </source>
</evidence>
<dbReference type="Pfam" id="PF10659">
    <property type="entry name" value="Trypan_glycop_C"/>
    <property type="match status" value="1"/>
</dbReference>
<name>Q571X2_TRYBR</name>
<feature type="region of interest" description="Disordered" evidence="9">
    <location>
        <begin position="394"/>
        <end position="478"/>
    </location>
</feature>
<evidence type="ECO:0000256" key="2">
    <source>
        <dbReference type="ARBA" id="ARBA00004609"/>
    </source>
</evidence>